<dbReference type="SUPFAM" id="SSF56219">
    <property type="entry name" value="DNase I-like"/>
    <property type="match status" value="1"/>
</dbReference>
<dbReference type="InterPro" id="IPR005135">
    <property type="entry name" value="Endo/exonuclease/phosphatase"/>
</dbReference>
<keyword evidence="4" id="KW-0378">Hydrolase</keyword>
<dbReference type="EMBL" id="WCTY01000043">
    <property type="protein sequence ID" value="KAB4180406.1"/>
    <property type="molecule type" value="Genomic_DNA"/>
</dbReference>
<reference evidence="3 6" key="2">
    <citation type="journal article" date="2019" name="Nat. Med.">
        <title>A library of human gut bacterial isolates paired with longitudinal multiomics data enables mechanistic microbiome research.</title>
        <authorList>
            <person name="Poyet M."/>
            <person name="Groussin M."/>
            <person name="Gibbons S.M."/>
            <person name="Avila-Pacheco J."/>
            <person name="Jiang X."/>
            <person name="Kearney S.M."/>
            <person name="Perrotta A.R."/>
            <person name="Berdy B."/>
            <person name="Zhao S."/>
            <person name="Lieberman T.D."/>
            <person name="Swanson P.K."/>
            <person name="Smith M."/>
            <person name="Roesemann S."/>
            <person name="Alexander J.E."/>
            <person name="Rich S.A."/>
            <person name="Livny J."/>
            <person name="Vlamakis H."/>
            <person name="Clish C."/>
            <person name="Bullock K."/>
            <person name="Deik A."/>
            <person name="Scott J."/>
            <person name="Pierce K.A."/>
            <person name="Xavier R.J."/>
            <person name="Alm E.J."/>
        </authorList>
    </citation>
    <scope>NUCLEOTIDE SEQUENCE [LARGE SCALE GENOMIC DNA]</scope>
    <source>
        <strain evidence="3 6">BIOML-A19</strain>
    </source>
</reference>
<protein>
    <submittedName>
        <fullName evidence="4">Endonuclease</fullName>
    </submittedName>
</protein>
<evidence type="ECO:0000256" key="1">
    <source>
        <dbReference type="SAM" id="Phobius"/>
    </source>
</evidence>
<keyword evidence="4" id="KW-0540">Nuclease</keyword>
<proteinExistence type="predicted"/>
<dbReference type="GO" id="GO:0016020">
    <property type="term" value="C:membrane"/>
    <property type="evidence" value="ECO:0007669"/>
    <property type="project" value="GOC"/>
</dbReference>
<evidence type="ECO:0000313" key="5">
    <source>
        <dbReference type="Proteomes" id="UP000260759"/>
    </source>
</evidence>
<dbReference type="Proteomes" id="UP000487221">
    <property type="component" value="Unassembled WGS sequence"/>
</dbReference>
<comment type="caution">
    <text evidence="4">The sequence shown here is derived from an EMBL/GenBank/DDBJ whole genome shotgun (WGS) entry which is preliminary data.</text>
</comment>
<dbReference type="RefSeq" id="WP_117600835.1">
    <property type="nucleotide sequence ID" value="NZ_BAABZM010000001.1"/>
</dbReference>
<keyword evidence="1" id="KW-1133">Transmembrane helix</keyword>
<gene>
    <name evidence="4" type="ORF">DXB37_13750</name>
    <name evidence="3" type="ORF">GAQ44_20115</name>
</gene>
<feature type="transmembrane region" description="Helical" evidence="1">
    <location>
        <begin position="6"/>
        <end position="23"/>
    </location>
</feature>
<evidence type="ECO:0000313" key="3">
    <source>
        <dbReference type="EMBL" id="KAB4180406.1"/>
    </source>
</evidence>
<dbReference type="PANTHER" id="PTHR14859">
    <property type="entry name" value="CALCOFLUOR WHITE HYPERSENSITIVE PROTEIN PRECURSOR"/>
    <property type="match status" value="1"/>
</dbReference>
<dbReference type="Gene3D" id="3.60.10.10">
    <property type="entry name" value="Endonuclease/exonuclease/phosphatase"/>
    <property type="match status" value="1"/>
</dbReference>
<keyword evidence="4" id="KW-0255">Endonuclease</keyword>
<dbReference type="GO" id="GO:0004519">
    <property type="term" value="F:endonuclease activity"/>
    <property type="evidence" value="ECO:0007669"/>
    <property type="project" value="UniProtKB-KW"/>
</dbReference>
<dbReference type="Proteomes" id="UP000260759">
    <property type="component" value="Unassembled WGS sequence"/>
</dbReference>
<dbReference type="InterPro" id="IPR036691">
    <property type="entry name" value="Endo/exonu/phosph_ase_sf"/>
</dbReference>
<name>A0A3E5EV47_BACUN</name>
<sequence length="273" mass="30787">MNTRFYPYIILVLFVMVFGGFFSKAKAQDNRFKVITFNVLSFEQEDKWGERNSFDVTPYSDFLKDENADFIILNEVENRSSRQMRDGKYIDKVQEIADKLGMFAIYGYSYNLNNKQGQNPEENYTYCMNELYGNAILSRYPIIASRTMQLPRPAGSSDQRGAVIAEVALPSGDIIAVVATHFDHTGGQQEQAEALIAFLNDTKVPALLAGDLNVYPGASPIELIGTEFDQMGNHWVDYIFASKGGWNKISEKFVDAGKLSDHDPVIVEVELKK</sequence>
<keyword evidence="1" id="KW-0472">Membrane</keyword>
<dbReference type="InterPro" id="IPR051916">
    <property type="entry name" value="GPI-anchor_lipid_remodeler"/>
</dbReference>
<feature type="domain" description="Endonuclease/exonuclease/phosphatase" evidence="2">
    <location>
        <begin position="35"/>
        <end position="262"/>
    </location>
</feature>
<evidence type="ECO:0000313" key="4">
    <source>
        <dbReference type="EMBL" id="RGN92855.1"/>
    </source>
</evidence>
<keyword evidence="1" id="KW-0812">Transmembrane</keyword>
<dbReference type="PANTHER" id="PTHR14859:SF1">
    <property type="entry name" value="PGAP2-INTERACTING PROTEIN"/>
    <property type="match status" value="1"/>
</dbReference>
<accession>A0A3E5EV47</accession>
<dbReference type="AlphaFoldDB" id="A0A3E5EV47"/>
<evidence type="ECO:0000259" key="2">
    <source>
        <dbReference type="Pfam" id="PF03372"/>
    </source>
</evidence>
<dbReference type="GO" id="GO:0006506">
    <property type="term" value="P:GPI anchor biosynthetic process"/>
    <property type="evidence" value="ECO:0007669"/>
    <property type="project" value="TreeGrafter"/>
</dbReference>
<dbReference type="EMBL" id="QSVA01000011">
    <property type="protein sequence ID" value="RGN92855.1"/>
    <property type="molecule type" value="Genomic_DNA"/>
</dbReference>
<reference evidence="4 5" key="1">
    <citation type="submission" date="2018-08" db="EMBL/GenBank/DDBJ databases">
        <title>A genome reference for cultivated species of the human gut microbiota.</title>
        <authorList>
            <person name="Zou Y."/>
            <person name="Xue W."/>
            <person name="Luo G."/>
        </authorList>
    </citation>
    <scope>NUCLEOTIDE SEQUENCE [LARGE SCALE GENOMIC DNA]</scope>
    <source>
        <strain evidence="4 5">OM03-4</strain>
    </source>
</reference>
<evidence type="ECO:0000313" key="6">
    <source>
        <dbReference type="Proteomes" id="UP000487221"/>
    </source>
</evidence>
<dbReference type="Pfam" id="PF03372">
    <property type="entry name" value="Exo_endo_phos"/>
    <property type="match status" value="1"/>
</dbReference>
<organism evidence="4 5">
    <name type="scientific">Bacteroides uniformis</name>
    <dbReference type="NCBI Taxonomy" id="820"/>
    <lineage>
        <taxon>Bacteria</taxon>
        <taxon>Pseudomonadati</taxon>
        <taxon>Bacteroidota</taxon>
        <taxon>Bacteroidia</taxon>
        <taxon>Bacteroidales</taxon>
        <taxon>Bacteroidaceae</taxon>
        <taxon>Bacteroides</taxon>
    </lineage>
</organism>